<sequence>MKKDGYTVPESTVVRLGSVAGFYIAPNFFWGKSSLLRTSEPCRKNGHSLSAKQLLDSFKAGLLELLSSVLARDETLLKSNSKSLDAQSVYNPRQTYRCSKPSIPPHNVIQTVQKPEATA</sequence>
<organism evidence="1 2">
    <name type="scientific">Dovyalis caffra</name>
    <dbReference type="NCBI Taxonomy" id="77055"/>
    <lineage>
        <taxon>Eukaryota</taxon>
        <taxon>Viridiplantae</taxon>
        <taxon>Streptophyta</taxon>
        <taxon>Embryophyta</taxon>
        <taxon>Tracheophyta</taxon>
        <taxon>Spermatophyta</taxon>
        <taxon>Magnoliopsida</taxon>
        <taxon>eudicotyledons</taxon>
        <taxon>Gunneridae</taxon>
        <taxon>Pentapetalae</taxon>
        <taxon>rosids</taxon>
        <taxon>fabids</taxon>
        <taxon>Malpighiales</taxon>
        <taxon>Salicaceae</taxon>
        <taxon>Flacourtieae</taxon>
        <taxon>Dovyalis</taxon>
    </lineage>
</organism>
<proteinExistence type="predicted"/>
<keyword evidence="2" id="KW-1185">Reference proteome</keyword>
<comment type="caution">
    <text evidence="1">The sequence shown here is derived from an EMBL/GenBank/DDBJ whole genome shotgun (WGS) entry which is preliminary data.</text>
</comment>
<dbReference type="EMBL" id="CAWUPB010001194">
    <property type="protein sequence ID" value="CAK7353848.1"/>
    <property type="molecule type" value="Genomic_DNA"/>
</dbReference>
<protein>
    <submittedName>
        <fullName evidence="1">Uncharacterized protein</fullName>
    </submittedName>
</protein>
<reference evidence="1 2" key="1">
    <citation type="submission" date="2024-01" db="EMBL/GenBank/DDBJ databases">
        <authorList>
            <person name="Waweru B."/>
        </authorList>
    </citation>
    <scope>NUCLEOTIDE SEQUENCE [LARGE SCALE GENOMIC DNA]</scope>
</reference>
<dbReference type="AlphaFoldDB" id="A0AAV1SPF5"/>
<evidence type="ECO:0000313" key="1">
    <source>
        <dbReference type="EMBL" id="CAK7353848.1"/>
    </source>
</evidence>
<name>A0AAV1SPF5_9ROSI</name>
<dbReference type="Proteomes" id="UP001314170">
    <property type="component" value="Unassembled WGS sequence"/>
</dbReference>
<gene>
    <name evidence="1" type="ORF">DCAF_LOCUS24938</name>
</gene>
<accession>A0AAV1SPF5</accession>
<evidence type="ECO:0000313" key="2">
    <source>
        <dbReference type="Proteomes" id="UP001314170"/>
    </source>
</evidence>